<dbReference type="InterPro" id="IPR020568">
    <property type="entry name" value="Ribosomal_Su5_D2-typ_SF"/>
</dbReference>
<evidence type="ECO:0000256" key="1">
    <source>
        <dbReference type="ARBA" id="ARBA00004496"/>
    </source>
</evidence>
<dbReference type="GO" id="GO:0071038">
    <property type="term" value="P:TRAMP-dependent tRNA surveillance pathway"/>
    <property type="evidence" value="ECO:0007669"/>
    <property type="project" value="TreeGrafter"/>
</dbReference>
<dbReference type="PANTHER" id="PTHR11097">
    <property type="entry name" value="EXOSOME COMPLEX EXONUCLEASE RIBOSOMAL RNA PROCESSING PROTEIN"/>
    <property type="match status" value="1"/>
</dbReference>
<dbReference type="GO" id="GO:0035925">
    <property type="term" value="F:mRNA 3'-UTR AU-rich region binding"/>
    <property type="evidence" value="ECO:0007669"/>
    <property type="project" value="TreeGrafter"/>
</dbReference>
<evidence type="ECO:0000313" key="14">
    <source>
        <dbReference type="EMBL" id="KAB8801914.1"/>
    </source>
</evidence>
<keyword evidence="8" id="KW-0694">RNA-binding</keyword>
<evidence type="ECO:0000259" key="13">
    <source>
        <dbReference type="Pfam" id="PF03725"/>
    </source>
</evidence>
<dbReference type="GO" id="GO:0071035">
    <property type="term" value="P:nuclear polyadenylation-dependent rRNA catabolic process"/>
    <property type="evidence" value="ECO:0007669"/>
    <property type="project" value="TreeGrafter"/>
</dbReference>
<evidence type="ECO:0000259" key="12">
    <source>
        <dbReference type="Pfam" id="PF01138"/>
    </source>
</evidence>
<keyword evidence="6" id="KW-0698">rRNA processing</keyword>
<protein>
    <recommendedName>
        <fullName evidence="4">Exosome complex component RRP45</fullName>
    </recommendedName>
</protein>
<accession>A0A5N6L4W6</accession>
<dbReference type="GO" id="GO:0034475">
    <property type="term" value="P:U4 snRNA 3'-end processing"/>
    <property type="evidence" value="ECO:0007669"/>
    <property type="project" value="TreeGrafter"/>
</dbReference>
<gene>
    <name evidence="14" type="ORF">FH972_026735</name>
</gene>
<dbReference type="CDD" id="cd11368">
    <property type="entry name" value="RNase_PH_RRP45"/>
    <property type="match status" value="1"/>
</dbReference>
<dbReference type="GO" id="GO:0016075">
    <property type="term" value="P:rRNA catabolic process"/>
    <property type="evidence" value="ECO:0007669"/>
    <property type="project" value="TreeGrafter"/>
</dbReference>
<dbReference type="InterPro" id="IPR033100">
    <property type="entry name" value="Rrp45"/>
</dbReference>
<feature type="compositionally biased region" description="Low complexity" evidence="10">
    <location>
        <begin position="619"/>
        <end position="631"/>
    </location>
</feature>
<keyword evidence="11" id="KW-0472">Membrane</keyword>
<dbReference type="Pfam" id="PF03725">
    <property type="entry name" value="RNase_PH_C"/>
    <property type="match status" value="1"/>
</dbReference>
<comment type="caution">
    <text evidence="14">The sequence shown here is derived from an EMBL/GenBank/DDBJ whole genome shotgun (WGS) entry which is preliminary data.</text>
</comment>
<dbReference type="InterPro" id="IPR027408">
    <property type="entry name" value="PNPase/RNase_PH_dom_sf"/>
</dbReference>
<dbReference type="AlphaFoldDB" id="A0A5N6L4W6"/>
<keyword evidence="11" id="KW-1133">Transmembrane helix</keyword>
<evidence type="ECO:0000313" key="15">
    <source>
        <dbReference type="Proteomes" id="UP000327013"/>
    </source>
</evidence>
<dbReference type="GO" id="GO:0005730">
    <property type="term" value="C:nucleolus"/>
    <property type="evidence" value="ECO:0007669"/>
    <property type="project" value="UniProtKB-SubCell"/>
</dbReference>
<sequence length="713" mass="79365">MPREAQLSLNEQAFILEALREGRRVDGRPLDAYRELNLSFGEESGVADVCLGKTRIIARISADVVAPFPDRKFEGIFSISTELSPMASPAFETGRPTATEALISRLLEKTIRRSSALDTESLCLVAGLKCFAIRADVHVISHDGNLIDTACVAVVSALQHFRRPDVTVEGEEVTVWDVREREPVKLNMLHHPLCISFSYYDGGEIVILDATAAEEKVSDGEVVISVNKYGEICQLAKYGGESVNAVALLSWITSAVERVKSMTACRNLGNIKRRWEGAQYRSHPTTFSAKFPIYHHLALLHLHGLVVGQRLIQLLLMPLFGLQPYSDGVLISIASLTGVAIFLGLFRMIHLRIRLREAERLAETRARHLSFSRSSWITIEDDETTLFGIRALEAGYFGGVVQCDAIPRQSSAMRHLHIRSRNSSPDNMDPSVKERWNFMQRLDDRQDRRANRRQGPILSLQLEDMTQNFSNNIFPPLDLGLRRSRPGEPFIFTASDIEWQQHFTERTKQSQRDTANSLEQRLREVSDISKAIDHLPLVTTAPDSNFVMSARNRSWTSPNLLHVDACRREPSNRAMTWFGDRSHRTTKPGAVSDKLALRLGLDGITHRDDTLPQPERGTESSSSRVLQEESSATTLDLEQLYEHYRSGFSSSTLGTSSTEASFRSSCLLEGAGTGPLSTVTGPTSLASHAFADNMLTAAVSIEALARPKSRGRS</sequence>
<evidence type="ECO:0000256" key="5">
    <source>
        <dbReference type="ARBA" id="ARBA00022490"/>
    </source>
</evidence>
<feature type="domain" description="Exoribonuclease phosphorolytic" evidence="13">
    <location>
        <begin position="192"/>
        <end position="242"/>
    </location>
</feature>
<dbReference type="SUPFAM" id="SSF55666">
    <property type="entry name" value="Ribonuclease PH domain 2-like"/>
    <property type="match status" value="1"/>
</dbReference>
<evidence type="ECO:0000256" key="7">
    <source>
        <dbReference type="ARBA" id="ARBA00022835"/>
    </source>
</evidence>
<keyword evidence="11" id="KW-0812">Transmembrane</keyword>
<evidence type="ECO:0000256" key="11">
    <source>
        <dbReference type="SAM" id="Phobius"/>
    </source>
</evidence>
<evidence type="ECO:0000256" key="9">
    <source>
        <dbReference type="ARBA" id="ARBA00023242"/>
    </source>
</evidence>
<dbReference type="FunFam" id="3.30.230.70:FF:000005">
    <property type="entry name" value="Exosome complex component RRP45"/>
    <property type="match status" value="1"/>
</dbReference>
<evidence type="ECO:0000256" key="10">
    <source>
        <dbReference type="SAM" id="MobiDB-lite"/>
    </source>
</evidence>
<dbReference type="GO" id="GO:0071028">
    <property type="term" value="P:nuclear mRNA surveillance"/>
    <property type="evidence" value="ECO:0007669"/>
    <property type="project" value="TreeGrafter"/>
</dbReference>
<dbReference type="GO" id="GO:0000176">
    <property type="term" value="C:nuclear exosome (RNase complex)"/>
    <property type="evidence" value="ECO:0007669"/>
    <property type="project" value="TreeGrafter"/>
</dbReference>
<dbReference type="GO" id="GO:0000177">
    <property type="term" value="C:cytoplasmic exosome (RNase complex)"/>
    <property type="evidence" value="ECO:0007669"/>
    <property type="project" value="TreeGrafter"/>
</dbReference>
<keyword evidence="5" id="KW-0963">Cytoplasm</keyword>
<dbReference type="SUPFAM" id="SSF54211">
    <property type="entry name" value="Ribosomal protein S5 domain 2-like"/>
    <property type="match status" value="1"/>
</dbReference>
<dbReference type="Pfam" id="PF01138">
    <property type="entry name" value="RNase_PH"/>
    <property type="match status" value="1"/>
</dbReference>
<keyword evidence="9" id="KW-0539">Nucleus</keyword>
<dbReference type="OrthoDB" id="10264038at2759"/>
<dbReference type="GO" id="GO:0000467">
    <property type="term" value="P:exonucleolytic trimming to generate mature 3'-end of 5.8S rRNA from tricistronic rRNA transcript (SSU-rRNA, 5.8S rRNA, LSU-rRNA)"/>
    <property type="evidence" value="ECO:0007669"/>
    <property type="project" value="TreeGrafter"/>
</dbReference>
<evidence type="ECO:0000256" key="3">
    <source>
        <dbReference type="ARBA" id="ARBA00006678"/>
    </source>
</evidence>
<feature type="domain" description="Exoribonuclease phosphorolytic" evidence="12">
    <location>
        <begin position="33"/>
        <end position="164"/>
    </location>
</feature>
<keyword evidence="7" id="KW-0271">Exosome</keyword>
<dbReference type="InterPro" id="IPR001247">
    <property type="entry name" value="ExoRNase_PH_dom1"/>
</dbReference>
<dbReference type="InterPro" id="IPR036345">
    <property type="entry name" value="ExoRNase_PH_dom2_sf"/>
</dbReference>
<evidence type="ECO:0000256" key="8">
    <source>
        <dbReference type="ARBA" id="ARBA00022884"/>
    </source>
</evidence>
<evidence type="ECO:0000256" key="4">
    <source>
        <dbReference type="ARBA" id="ARBA00019572"/>
    </source>
</evidence>
<feature type="region of interest" description="Disordered" evidence="10">
    <location>
        <begin position="604"/>
        <end position="632"/>
    </location>
</feature>
<dbReference type="Gene3D" id="3.30.230.70">
    <property type="entry name" value="GHMP Kinase, N-terminal domain"/>
    <property type="match status" value="1"/>
</dbReference>
<dbReference type="EMBL" id="VIBQ01000107">
    <property type="protein sequence ID" value="KAB8801914.1"/>
    <property type="molecule type" value="Genomic_DNA"/>
</dbReference>
<comment type="subcellular location">
    <subcellularLocation>
        <location evidence="1">Cytoplasm</location>
    </subcellularLocation>
    <subcellularLocation>
        <location evidence="2">Nucleus</location>
        <location evidence="2">Nucleolus</location>
    </subcellularLocation>
</comment>
<reference evidence="14 15" key="1">
    <citation type="submission" date="2019-06" db="EMBL/GenBank/DDBJ databases">
        <title>A chromosomal-level reference genome of Carpinus fangiana (Coryloideae, Betulaceae).</title>
        <authorList>
            <person name="Yang X."/>
            <person name="Wang Z."/>
            <person name="Zhang L."/>
            <person name="Hao G."/>
            <person name="Liu J."/>
            <person name="Yang Y."/>
        </authorList>
    </citation>
    <scope>NUCLEOTIDE SEQUENCE [LARGE SCALE GENOMIC DNA]</scope>
    <source>
        <strain evidence="14">Cfa_2016G</strain>
        <tissue evidence="14">Leaf</tissue>
    </source>
</reference>
<comment type="similarity">
    <text evidence="3">Belongs to the RNase PH family.</text>
</comment>
<keyword evidence="15" id="KW-1185">Reference proteome</keyword>
<dbReference type="InterPro" id="IPR050590">
    <property type="entry name" value="Exosome_comp_Rrp42_subfam"/>
</dbReference>
<dbReference type="GO" id="GO:0034476">
    <property type="term" value="P:U5 snRNA 3'-end processing"/>
    <property type="evidence" value="ECO:0007669"/>
    <property type="project" value="TreeGrafter"/>
</dbReference>
<name>A0A5N6L4W6_9ROSI</name>
<proteinExistence type="inferred from homology"/>
<evidence type="ECO:0000256" key="2">
    <source>
        <dbReference type="ARBA" id="ARBA00004604"/>
    </source>
</evidence>
<dbReference type="GO" id="GO:0034473">
    <property type="term" value="P:U1 snRNA 3'-end processing"/>
    <property type="evidence" value="ECO:0007669"/>
    <property type="project" value="TreeGrafter"/>
</dbReference>
<evidence type="ECO:0000256" key="6">
    <source>
        <dbReference type="ARBA" id="ARBA00022552"/>
    </source>
</evidence>
<feature type="transmembrane region" description="Helical" evidence="11">
    <location>
        <begin position="328"/>
        <end position="346"/>
    </location>
</feature>
<organism evidence="14 15">
    <name type="scientific">Carpinus fangiana</name>
    <dbReference type="NCBI Taxonomy" id="176857"/>
    <lineage>
        <taxon>Eukaryota</taxon>
        <taxon>Viridiplantae</taxon>
        <taxon>Streptophyta</taxon>
        <taxon>Embryophyta</taxon>
        <taxon>Tracheophyta</taxon>
        <taxon>Spermatophyta</taxon>
        <taxon>Magnoliopsida</taxon>
        <taxon>eudicotyledons</taxon>
        <taxon>Gunneridae</taxon>
        <taxon>Pentapetalae</taxon>
        <taxon>rosids</taxon>
        <taxon>fabids</taxon>
        <taxon>Fagales</taxon>
        <taxon>Betulaceae</taxon>
        <taxon>Carpinus</taxon>
    </lineage>
</organism>
<dbReference type="PANTHER" id="PTHR11097:SF14">
    <property type="entry name" value="EXOSOME COMPLEX COMPONENT RRP45"/>
    <property type="match status" value="1"/>
</dbReference>
<dbReference type="InterPro" id="IPR015847">
    <property type="entry name" value="ExoRNase_PH_dom2"/>
</dbReference>
<dbReference type="Proteomes" id="UP000327013">
    <property type="component" value="Unassembled WGS sequence"/>
</dbReference>